<protein>
    <submittedName>
        <fullName evidence="2">Uncharacterized protein</fullName>
    </submittedName>
</protein>
<dbReference type="WBParaSite" id="ES5_v2.g9255.t1">
    <property type="protein sequence ID" value="ES5_v2.g9255.t1"/>
    <property type="gene ID" value="ES5_v2.g9255"/>
</dbReference>
<proteinExistence type="predicted"/>
<sequence>MKLFNPDFEEAGLMKFLIVLYSINMISSQTYYKCYENVKELANGVTLVSSFSKIVYEEKESKGQITDKTKPLPQNCFNILSNLQAIKTFALNVQGKRFRAAQEELIQKVLDLCLKSVEFNMGFLKENFEKVQFIPDMLEEVSRTASSSSTWMKKFHHFIGETGKNDVLVITISDDEDETEEKRPKLIIVLKQGWLSGAGDQENIPSSIPTQQTPESDADTSNGETNGNGEDKEKLQYPVKLDEIPGRKSLTYS</sequence>
<name>A0AC34GWI8_9BILA</name>
<evidence type="ECO:0000313" key="2">
    <source>
        <dbReference type="WBParaSite" id="ES5_v2.g9255.t1"/>
    </source>
</evidence>
<evidence type="ECO:0000313" key="1">
    <source>
        <dbReference type="Proteomes" id="UP000887579"/>
    </source>
</evidence>
<dbReference type="Proteomes" id="UP000887579">
    <property type="component" value="Unplaced"/>
</dbReference>
<reference evidence="2" key="1">
    <citation type="submission" date="2022-11" db="UniProtKB">
        <authorList>
            <consortium name="WormBaseParasite"/>
        </authorList>
    </citation>
    <scope>IDENTIFICATION</scope>
</reference>
<accession>A0AC34GWI8</accession>
<organism evidence="1 2">
    <name type="scientific">Panagrolaimus sp. ES5</name>
    <dbReference type="NCBI Taxonomy" id="591445"/>
    <lineage>
        <taxon>Eukaryota</taxon>
        <taxon>Metazoa</taxon>
        <taxon>Ecdysozoa</taxon>
        <taxon>Nematoda</taxon>
        <taxon>Chromadorea</taxon>
        <taxon>Rhabditida</taxon>
        <taxon>Tylenchina</taxon>
        <taxon>Panagrolaimomorpha</taxon>
        <taxon>Panagrolaimoidea</taxon>
        <taxon>Panagrolaimidae</taxon>
        <taxon>Panagrolaimus</taxon>
    </lineage>
</organism>